<comment type="caution">
    <text evidence="2">The sequence shown here is derived from an EMBL/GenBank/DDBJ whole genome shotgun (WGS) entry which is preliminary data.</text>
</comment>
<proteinExistence type="predicted"/>
<accession>A0A1S8DIV2</accession>
<evidence type="ECO:0000256" key="1">
    <source>
        <dbReference type="SAM" id="SignalP"/>
    </source>
</evidence>
<feature type="signal peptide" evidence="1">
    <location>
        <begin position="1"/>
        <end position="19"/>
    </location>
</feature>
<gene>
    <name evidence="2" type="ORF">BXT89_02620</name>
</gene>
<reference evidence="2 3" key="1">
    <citation type="submission" date="2017-01" db="EMBL/GenBank/DDBJ databases">
        <title>Draft genome sequence of Pseudomonas pachastrellae type strain CCUG 46540T from a deep sea.</title>
        <authorList>
            <person name="Gomila M."/>
            <person name="Mulet M."/>
            <person name="Lalucat J."/>
            <person name="Garcia-Valdes E."/>
        </authorList>
    </citation>
    <scope>NUCLEOTIDE SEQUENCE [LARGE SCALE GENOMIC DNA]</scope>
    <source>
        <strain evidence="2 3">CCUG 46540</strain>
    </source>
</reference>
<dbReference type="PROSITE" id="PS51257">
    <property type="entry name" value="PROKAR_LIPOPROTEIN"/>
    <property type="match status" value="1"/>
</dbReference>
<dbReference type="EMBL" id="MUBC01000004">
    <property type="protein sequence ID" value="ONM45335.1"/>
    <property type="molecule type" value="Genomic_DNA"/>
</dbReference>
<protein>
    <submittedName>
        <fullName evidence="2">Uncharacterized protein</fullName>
    </submittedName>
</protein>
<keyword evidence="3" id="KW-1185">Reference proteome</keyword>
<name>A0A1S8DIV2_9GAMM</name>
<dbReference type="RefSeq" id="WP_083724400.1">
    <property type="nucleotide sequence ID" value="NZ_FOUD01000001.1"/>
</dbReference>
<dbReference type="AlphaFoldDB" id="A0A1S8DIV2"/>
<dbReference type="STRING" id="254161.SAMN05216256_101237"/>
<dbReference type="Proteomes" id="UP000242847">
    <property type="component" value="Unassembled WGS sequence"/>
</dbReference>
<dbReference type="OrthoDB" id="8871309at2"/>
<sequence length="547" mass="57147">MKPKILALLPLSLALTACLSGGGGGGGGDSAAAGKTGRLIDSAVAGVSYSTAQFSGTTNADGEYLYQEGETVTFRIGDIVFPAVTAKGVLTPLDLAGSTDINDPVVINIARLLQTLDEDGNPDNGIVIPELSTTAALDFNLPVADFAAAVQAALGITLISQADALAHLQNELDELNGGTTDPGREAATVPAGLVGVYQFLFEEVTAGSGIQDGVIDEYQVTADGRLILPGGSELSNPVYTSESHVEIAWHDSNTGLGYALSNANTGVINELNVSDGLFGDAGYVFYGSYVPYSPTTGDVPQALLDLAGSYSTQPYFSKAGNRHGWAVGDELTLDIDSVSGLIDIAGKYQLDPADSSFSWSDKTATNPRFNPHYEVLYKVGDSDIKLLLYRQEGEGLNGWRLQDQPGAVDGVNVASEVMPLNATHQAYIDALDALLPATLTVIAQDSTYNSGLDKAVCTEYEFDLDYGATNGKPRILFNQLGSPAKTTKEYIASSAAYSEQGSGVSLYWSGFDLTVDGSTLTATVTKLGEPINEVLSNDTSAIAAVCP</sequence>
<evidence type="ECO:0000313" key="3">
    <source>
        <dbReference type="Proteomes" id="UP000242847"/>
    </source>
</evidence>
<evidence type="ECO:0000313" key="2">
    <source>
        <dbReference type="EMBL" id="ONM45335.1"/>
    </source>
</evidence>
<feature type="chain" id="PRO_5010523864" evidence="1">
    <location>
        <begin position="20"/>
        <end position="547"/>
    </location>
</feature>
<organism evidence="2 3">
    <name type="scientific">Halopseudomonas pachastrellae</name>
    <dbReference type="NCBI Taxonomy" id="254161"/>
    <lineage>
        <taxon>Bacteria</taxon>
        <taxon>Pseudomonadati</taxon>
        <taxon>Pseudomonadota</taxon>
        <taxon>Gammaproteobacteria</taxon>
        <taxon>Pseudomonadales</taxon>
        <taxon>Pseudomonadaceae</taxon>
        <taxon>Halopseudomonas</taxon>
    </lineage>
</organism>
<keyword evidence="1" id="KW-0732">Signal</keyword>